<dbReference type="PANTHER" id="PTHR12634:SF8">
    <property type="entry name" value="FIERY MOUNTAIN, ISOFORM D"/>
    <property type="match status" value="1"/>
</dbReference>
<comment type="similarity">
    <text evidence="1">Belongs to the SAPS family.</text>
</comment>
<keyword evidence="2" id="KW-0131">Cell cycle</keyword>
<proteinExistence type="inferred from homology"/>
<evidence type="ECO:0000256" key="1">
    <source>
        <dbReference type="ARBA" id="ARBA00006180"/>
    </source>
</evidence>
<comment type="caution">
    <text evidence="4">The sequence shown here is derived from an EMBL/GenBank/DDBJ whole genome shotgun (WGS) entry which is preliminary data.</text>
</comment>
<gene>
    <name evidence="4" type="ORF">P43SY_005766</name>
</gene>
<evidence type="ECO:0000256" key="3">
    <source>
        <dbReference type="SAM" id="MobiDB-lite"/>
    </source>
</evidence>
<feature type="compositionally biased region" description="Low complexity" evidence="3">
    <location>
        <begin position="727"/>
        <end position="745"/>
    </location>
</feature>
<organism evidence="4 5">
    <name type="scientific">Pythium insidiosum</name>
    <name type="common">Pythiosis disease agent</name>
    <dbReference type="NCBI Taxonomy" id="114742"/>
    <lineage>
        <taxon>Eukaryota</taxon>
        <taxon>Sar</taxon>
        <taxon>Stramenopiles</taxon>
        <taxon>Oomycota</taxon>
        <taxon>Peronosporomycetes</taxon>
        <taxon>Pythiales</taxon>
        <taxon>Pythiaceae</taxon>
        <taxon>Pythium</taxon>
    </lineage>
</organism>
<evidence type="ECO:0008006" key="6">
    <source>
        <dbReference type="Google" id="ProtNLM"/>
    </source>
</evidence>
<dbReference type="AlphaFoldDB" id="A0AAD5QAZ0"/>
<accession>A0AAD5QAZ0</accession>
<dbReference type="PANTHER" id="PTHR12634">
    <property type="entry name" value="SIT4 YEAST -ASSOCIATING PROTEIN-RELATED"/>
    <property type="match status" value="1"/>
</dbReference>
<evidence type="ECO:0000256" key="2">
    <source>
        <dbReference type="ARBA" id="ARBA00023306"/>
    </source>
</evidence>
<dbReference type="Proteomes" id="UP001209570">
    <property type="component" value="Unassembled WGS sequence"/>
</dbReference>
<evidence type="ECO:0000313" key="5">
    <source>
        <dbReference type="Proteomes" id="UP001209570"/>
    </source>
</evidence>
<sequence>MSLFAAMSDENSVWSKGSSLFNISSPLNDLLETENFTLEQVLQEDELIQEVKTRNTKLLELYASDEVVLKLVEFVVRTPEDGSDDLRSLKYPYMSCEVICCDIASITETLATGNDGKIVETLFEFLDGPAPLDPRLAGYFEKIVSMLMVRKPQEMTQQMNKNAEKLLKGFVKHTQSFSISELFKRLLQPYHNDYMDDMMDFPGMSIGFPPSNSWYGVHDDDDASVGTPTSAGQKSLSWQQDKTVVDLLLSNLQPTTADGQHVDSDVHKHSADVLVDIIHCGTRAQHNDPSSPTSMTSPTSFALLEYLETKEVVEKILDLAIPPAGATFVASSMTSALSVLSALLSRYSNARYQTTDDLPPTVSSTLDRLPQLCATLRAEDHDAGTVRNQRHQEVPRLGLRRLKLVGLVVLLMQTKYSKVDAVLLQENAVDICLDLFFKFESVNMLHTDVESMVVGILESGGPDLLTGLIKNARLLERIVQAHEQNDEAVKQAKGFSLGFVGHLHRICNMIISLTEDVRGEGGEGRQSLNDMTHADSVLEMLEEDKTVWAKWEELATKTLVPIYERERHPLGGSTSASGGDDPYMTVGSMGTMESMLNEKFAQMLESSAFAPPPDTDFDIKNSNDTPMLPEIMHDSSSSSDEEDLAERHRAAEDDADFNPRGDSSADKSSGGDAWANFEAAANSWANFEQAANAFDPNDASFAAFPVTLDSPPAVMEFVNDSESPSFDSSELASESPAADSPAAEYADGDGQSQRCVSEIAIATTIRVFGGHADGSNCDYDFDYGFVLDVDVECDCDYGCDGDRGGDRGFYYGFGCCCTHGDGDLDLGCVDGCQYSDFPSCFCFCCGLAVPLSLEALVAPTLSLARVQAVESVVTALTAGVE</sequence>
<dbReference type="EMBL" id="JAKCXM010000002">
    <property type="protein sequence ID" value="KAJ0409872.1"/>
    <property type="molecule type" value="Genomic_DNA"/>
</dbReference>
<dbReference type="GO" id="GO:0019888">
    <property type="term" value="F:protein phosphatase regulator activity"/>
    <property type="evidence" value="ECO:0007669"/>
    <property type="project" value="TreeGrafter"/>
</dbReference>
<keyword evidence="5" id="KW-1185">Reference proteome</keyword>
<protein>
    <recommendedName>
        <fullName evidence="6">Serine/threonine-protein phosphatase 6 regulatory subunit</fullName>
    </recommendedName>
</protein>
<feature type="compositionally biased region" description="Basic and acidic residues" evidence="3">
    <location>
        <begin position="645"/>
        <end position="665"/>
    </location>
</feature>
<dbReference type="Pfam" id="PF04499">
    <property type="entry name" value="SAPS"/>
    <property type="match status" value="2"/>
</dbReference>
<dbReference type="InterPro" id="IPR007587">
    <property type="entry name" value="SAPS"/>
</dbReference>
<name>A0AAD5QAZ0_PYTIN</name>
<feature type="region of interest" description="Disordered" evidence="3">
    <location>
        <begin position="608"/>
        <end position="671"/>
    </location>
</feature>
<evidence type="ECO:0000313" key="4">
    <source>
        <dbReference type="EMBL" id="KAJ0409872.1"/>
    </source>
</evidence>
<feature type="region of interest" description="Disordered" evidence="3">
    <location>
        <begin position="716"/>
        <end position="750"/>
    </location>
</feature>
<dbReference type="GO" id="GO:0019903">
    <property type="term" value="F:protein phosphatase binding"/>
    <property type="evidence" value="ECO:0007669"/>
    <property type="project" value="InterPro"/>
</dbReference>
<reference evidence="4" key="1">
    <citation type="submission" date="2021-12" db="EMBL/GenBank/DDBJ databases">
        <title>Prjna785345.</title>
        <authorList>
            <person name="Rujirawat T."/>
            <person name="Krajaejun T."/>
        </authorList>
    </citation>
    <scope>NUCLEOTIDE SEQUENCE</scope>
    <source>
        <strain evidence="4">Pi057C3</strain>
    </source>
</reference>